<evidence type="ECO:0000256" key="8">
    <source>
        <dbReference type="ARBA" id="ARBA00023235"/>
    </source>
</evidence>
<keyword evidence="12" id="KW-1185">Reference proteome</keyword>
<dbReference type="Pfam" id="PF00697">
    <property type="entry name" value="PRAI"/>
    <property type="match status" value="1"/>
</dbReference>
<evidence type="ECO:0000256" key="1">
    <source>
        <dbReference type="ARBA" id="ARBA00001164"/>
    </source>
</evidence>
<keyword evidence="7 9" id="KW-0057">Aromatic amino acid biosynthesis</keyword>
<dbReference type="RefSeq" id="WP_343164522.1">
    <property type="nucleotide sequence ID" value="NZ_JBHRSV010000016.1"/>
</dbReference>
<dbReference type="InterPro" id="IPR001240">
    <property type="entry name" value="PRAI_dom"/>
</dbReference>
<dbReference type="Gene3D" id="3.20.20.70">
    <property type="entry name" value="Aldolase class I"/>
    <property type="match status" value="1"/>
</dbReference>
<dbReference type="SUPFAM" id="SSF51366">
    <property type="entry name" value="Ribulose-phoshate binding barrel"/>
    <property type="match status" value="1"/>
</dbReference>
<dbReference type="CDD" id="cd00405">
    <property type="entry name" value="PRAI"/>
    <property type="match status" value="1"/>
</dbReference>
<evidence type="ECO:0000256" key="7">
    <source>
        <dbReference type="ARBA" id="ARBA00023141"/>
    </source>
</evidence>
<keyword evidence="5 9" id="KW-0028">Amino-acid biosynthesis</keyword>
<evidence type="ECO:0000313" key="12">
    <source>
        <dbReference type="Proteomes" id="UP001595379"/>
    </source>
</evidence>
<protein>
    <recommendedName>
        <fullName evidence="4 9">N-(5'-phosphoribosyl)anthranilate isomerase</fullName>
        <shortName evidence="9">PRAI</shortName>
        <ecNumber evidence="3 9">5.3.1.24</ecNumber>
    </recommendedName>
</protein>
<dbReference type="HAMAP" id="MF_00135">
    <property type="entry name" value="PRAI"/>
    <property type="match status" value="1"/>
</dbReference>
<accession>A0ABV6ZXW8</accession>
<comment type="caution">
    <text evidence="11">The sequence shown here is derived from an EMBL/GenBank/DDBJ whole genome shotgun (WGS) entry which is preliminary data.</text>
</comment>
<keyword evidence="8 9" id="KW-0413">Isomerase</keyword>
<evidence type="ECO:0000256" key="4">
    <source>
        <dbReference type="ARBA" id="ARBA00022272"/>
    </source>
</evidence>
<dbReference type="GO" id="GO:0004640">
    <property type="term" value="F:phosphoribosylanthranilate isomerase activity"/>
    <property type="evidence" value="ECO:0007669"/>
    <property type="project" value="UniProtKB-EC"/>
</dbReference>
<evidence type="ECO:0000256" key="6">
    <source>
        <dbReference type="ARBA" id="ARBA00022822"/>
    </source>
</evidence>
<gene>
    <name evidence="9" type="primary">trpF</name>
    <name evidence="11" type="ORF">ACFOOR_08830</name>
</gene>
<comment type="pathway">
    <text evidence="2 9">Amino-acid biosynthesis; L-tryptophan biosynthesis; L-tryptophan from chorismate: step 3/5.</text>
</comment>
<comment type="catalytic activity">
    <reaction evidence="1 9">
        <text>N-(5-phospho-beta-D-ribosyl)anthranilate = 1-(2-carboxyphenylamino)-1-deoxy-D-ribulose 5-phosphate</text>
        <dbReference type="Rhea" id="RHEA:21540"/>
        <dbReference type="ChEBI" id="CHEBI:18277"/>
        <dbReference type="ChEBI" id="CHEBI:58613"/>
        <dbReference type="EC" id="5.3.1.24"/>
    </reaction>
</comment>
<dbReference type="PANTHER" id="PTHR42894">
    <property type="entry name" value="N-(5'-PHOSPHORIBOSYL)ANTHRANILATE ISOMERASE"/>
    <property type="match status" value="1"/>
</dbReference>
<evidence type="ECO:0000256" key="2">
    <source>
        <dbReference type="ARBA" id="ARBA00004664"/>
    </source>
</evidence>
<dbReference type="InterPro" id="IPR011060">
    <property type="entry name" value="RibuloseP-bd_barrel"/>
</dbReference>
<evidence type="ECO:0000256" key="3">
    <source>
        <dbReference type="ARBA" id="ARBA00012572"/>
    </source>
</evidence>
<name>A0ABV6ZXW8_9PROT</name>
<dbReference type="InterPro" id="IPR013785">
    <property type="entry name" value="Aldolase_TIM"/>
</dbReference>
<dbReference type="EC" id="5.3.1.24" evidence="3 9"/>
<proteinExistence type="inferred from homology"/>
<evidence type="ECO:0000256" key="5">
    <source>
        <dbReference type="ARBA" id="ARBA00022605"/>
    </source>
</evidence>
<dbReference type="PANTHER" id="PTHR42894:SF1">
    <property type="entry name" value="N-(5'-PHOSPHORIBOSYL)ANTHRANILATE ISOMERASE"/>
    <property type="match status" value="1"/>
</dbReference>
<dbReference type="NCBIfam" id="NF002295">
    <property type="entry name" value="PRK01222.1-1"/>
    <property type="match status" value="1"/>
</dbReference>
<keyword evidence="6 9" id="KW-0822">Tryptophan biosynthesis</keyword>
<sequence>MPVDAKICGLTTPDAVDAALAGGARFLGFVIFPPSPRHIDPADAARLADRARGKAEIVAVTVNASDALLADIRDTLKPDWIQLHGSESPDRVREAKACAARGVIKALPIRDATDLAAIEAFADAADMLLFDAKPPMDAIRPGGWGEAFDWTLLKGAAISRPWLLSGGLTPANVRAAVSASGAGAVDVSSGVESAPGVKDNALIARFLEECRT</sequence>
<evidence type="ECO:0000259" key="10">
    <source>
        <dbReference type="Pfam" id="PF00697"/>
    </source>
</evidence>
<dbReference type="EMBL" id="JBHRSV010000016">
    <property type="protein sequence ID" value="MFC2926209.1"/>
    <property type="molecule type" value="Genomic_DNA"/>
</dbReference>
<evidence type="ECO:0000256" key="9">
    <source>
        <dbReference type="HAMAP-Rule" id="MF_00135"/>
    </source>
</evidence>
<reference evidence="12" key="1">
    <citation type="journal article" date="2019" name="Int. J. Syst. Evol. Microbiol.">
        <title>The Global Catalogue of Microorganisms (GCM) 10K type strain sequencing project: providing services to taxonomists for standard genome sequencing and annotation.</title>
        <authorList>
            <consortium name="The Broad Institute Genomics Platform"/>
            <consortium name="The Broad Institute Genome Sequencing Center for Infectious Disease"/>
            <person name="Wu L."/>
            <person name="Ma J."/>
        </authorList>
    </citation>
    <scope>NUCLEOTIDE SEQUENCE [LARGE SCALE GENOMIC DNA]</scope>
    <source>
        <strain evidence="12">KCTC 52487</strain>
    </source>
</reference>
<feature type="domain" description="N-(5'phosphoribosyl) anthranilate isomerase (PRAI)" evidence="10">
    <location>
        <begin position="5"/>
        <end position="208"/>
    </location>
</feature>
<comment type="similarity">
    <text evidence="9">Belongs to the TrpF family.</text>
</comment>
<dbReference type="Proteomes" id="UP001595379">
    <property type="component" value="Unassembled WGS sequence"/>
</dbReference>
<organism evidence="11 12">
    <name type="scientific">Hyphobacterium vulgare</name>
    <dbReference type="NCBI Taxonomy" id="1736751"/>
    <lineage>
        <taxon>Bacteria</taxon>
        <taxon>Pseudomonadati</taxon>
        <taxon>Pseudomonadota</taxon>
        <taxon>Alphaproteobacteria</taxon>
        <taxon>Maricaulales</taxon>
        <taxon>Maricaulaceae</taxon>
        <taxon>Hyphobacterium</taxon>
    </lineage>
</organism>
<evidence type="ECO:0000313" key="11">
    <source>
        <dbReference type="EMBL" id="MFC2926209.1"/>
    </source>
</evidence>
<dbReference type="InterPro" id="IPR044643">
    <property type="entry name" value="TrpF_fam"/>
</dbReference>